<dbReference type="EMBL" id="AXCM01019235">
    <property type="status" value="NOT_ANNOTATED_CDS"/>
    <property type="molecule type" value="Genomic_DNA"/>
</dbReference>
<keyword evidence="3" id="KW-1185">Reference proteome</keyword>
<sequence length="141" mass="15250">MTTSVIAAASATATTITTTTMTKDVRTHRSSLYDRSHPVPSRPASLPTVPAYPGNAVSSRPSRSATRPVGSNPFTSQTAGMRVFKKCKSATFQIDGHTYTIGKFVLVSLLGVWEAHFVTKGVADRVRRKTKTFTLTQKAHP</sequence>
<dbReference type="VEuPathDB" id="VectorBase:ACUA009301"/>
<proteinExistence type="predicted"/>
<dbReference type="EnsemblMetazoa" id="ACUA009301-RA">
    <property type="protein sequence ID" value="ACUA009301-PA"/>
    <property type="gene ID" value="ACUA009301"/>
</dbReference>
<evidence type="ECO:0000256" key="1">
    <source>
        <dbReference type="SAM" id="MobiDB-lite"/>
    </source>
</evidence>
<evidence type="ECO:0000313" key="3">
    <source>
        <dbReference type="Proteomes" id="UP000075883"/>
    </source>
</evidence>
<reference evidence="2" key="2">
    <citation type="submission" date="2020-05" db="UniProtKB">
        <authorList>
            <consortium name="EnsemblMetazoa"/>
        </authorList>
    </citation>
    <scope>IDENTIFICATION</scope>
    <source>
        <strain evidence="2">A-37</strain>
    </source>
</reference>
<evidence type="ECO:0000313" key="2">
    <source>
        <dbReference type="EnsemblMetazoa" id="ACUA009301-PA"/>
    </source>
</evidence>
<feature type="compositionally biased region" description="Polar residues" evidence="1">
    <location>
        <begin position="56"/>
        <end position="65"/>
    </location>
</feature>
<organism evidence="2 3">
    <name type="scientific">Anopheles culicifacies</name>
    <dbReference type="NCBI Taxonomy" id="139723"/>
    <lineage>
        <taxon>Eukaryota</taxon>
        <taxon>Metazoa</taxon>
        <taxon>Ecdysozoa</taxon>
        <taxon>Arthropoda</taxon>
        <taxon>Hexapoda</taxon>
        <taxon>Insecta</taxon>
        <taxon>Pterygota</taxon>
        <taxon>Neoptera</taxon>
        <taxon>Endopterygota</taxon>
        <taxon>Diptera</taxon>
        <taxon>Nematocera</taxon>
        <taxon>Culicoidea</taxon>
        <taxon>Culicidae</taxon>
        <taxon>Anophelinae</taxon>
        <taxon>Anopheles</taxon>
        <taxon>culicifacies species complex</taxon>
    </lineage>
</organism>
<feature type="compositionally biased region" description="Basic and acidic residues" evidence="1">
    <location>
        <begin position="23"/>
        <end position="37"/>
    </location>
</feature>
<name>A0A182M4J4_9DIPT</name>
<feature type="region of interest" description="Disordered" evidence="1">
    <location>
        <begin position="20"/>
        <end position="76"/>
    </location>
</feature>
<protein>
    <submittedName>
        <fullName evidence="2">Uncharacterized protein</fullName>
    </submittedName>
</protein>
<accession>A0A182M4J4</accession>
<dbReference type="Proteomes" id="UP000075883">
    <property type="component" value="Unassembled WGS sequence"/>
</dbReference>
<dbReference type="AlphaFoldDB" id="A0A182M4J4"/>
<reference evidence="3" key="1">
    <citation type="submission" date="2013-09" db="EMBL/GenBank/DDBJ databases">
        <title>The Genome Sequence of Anopheles culicifacies species A.</title>
        <authorList>
            <consortium name="The Broad Institute Genomics Platform"/>
            <person name="Neafsey D.E."/>
            <person name="Besansky N."/>
            <person name="Howell P."/>
            <person name="Walton C."/>
            <person name="Young S.K."/>
            <person name="Zeng Q."/>
            <person name="Gargeya S."/>
            <person name="Fitzgerald M."/>
            <person name="Haas B."/>
            <person name="Abouelleil A."/>
            <person name="Allen A.W."/>
            <person name="Alvarado L."/>
            <person name="Arachchi H.M."/>
            <person name="Berlin A.M."/>
            <person name="Chapman S.B."/>
            <person name="Gainer-Dewar J."/>
            <person name="Goldberg J."/>
            <person name="Griggs A."/>
            <person name="Gujja S."/>
            <person name="Hansen M."/>
            <person name="Howarth C."/>
            <person name="Imamovic A."/>
            <person name="Ireland A."/>
            <person name="Larimer J."/>
            <person name="McCowan C."/>
            <person name="Murphy C."/>
            <person name="Pearson M."/>
            <person name="Poon T.W."/>
            <person name="Priest M."/>
            <person name="Roberts A."/>
            <person name="Saif S."/>
            <person name="Shea T."/>
            <person name="Sisk P."/>
            <person name="Sykes S."/>
            <person name="Wortman J."/>
            <person name="Nusbaum C."/>
            <person name="Birren B."/>
        </authorList>
    </citation>
    <scope>NUCLEOTIDE SEQUENCE [LARGE SCALE GENOMIC DNA]</scope>
    <source>
        <strain evidence="3">A-37</strain>
    </source>
</reference>